<dbReference type="PANTHER" id="PTHR46300:SF7">
    <property type="entry name" value="P450, PUTATIVE (EUROFUNG)-RELATED"/>
    <property type="match status" value="1"/>
</dbReference>
<dbReference type="InterPro" id="IPR050364">
    <property type="entry name" value="Cytochrome_P450_fung"/>
</dbReference>
<evidence type="ECO:0000256" key="6">
    <source>
        <dbReference type="ARBA" id="ARBA00023002"/>
    </source>
</evidence>
<gene>
    <name evidence="10" type="ORF">EW145_g6055</name>
</gene>
<feature type="binding site" description="axial binding residue" evidence="9">
    <location>
        <position position="393"/>
    </location>
    <ligand>
        <name>heme</name>
        <dbReference type="ChEBI" id="CHEBI:30413"/>
    </ligand>
    <ligandPart>
        <name>Fe</name>
        <dbReference type="ChEBI" id="CHEBI:18248"/>
    </ligandPart>
</feature>
<reference evidence="10 11" key="1">
    <citation type="submission" date="2019-02" db="EMBL/GenBank/DDBJ databases">
        <title>Genome sequencing of the rare red list fungi Phellinidium pouzarii.</title>
        <authorList>
            <person name="Buettner E."/>
            <person name="Kellner H."/>
        </authorList>
    </citation>
    <scope>NUCLEOTIDE SEQUENCE [LARGE SCALE GENOMIC DNA]</scope>
    <source>
        <strain evidence="10 11">DSM 108285</strain>
    </source>
</reference>
<keyword evidence="5 9" id="KW-0479">Metal-binding</keyword>
<dbReference type="SUPFAM" id="SSF48264">
    <property type="entry name" value="Cytochrome P450"/>
    <property type="match status" value="1"/>
</dbReference>
<dbReference type="InterPro" id="IPR006905">
    <property type="entry name" value="Flavin_halogenase"/>
</dbReference>
<evidence type="ECO:0000313" key="11">
    <source>
        <dbReference type="Proteomes" id="UP000308199"/>
    </source>
</evidence>
<evidence type="ECO:0008006" key="12">
    <source>
        <dbReference type="Google" id="ProtNLM"/>
    </source>
</evidence>
<dbReference type="InterPro" id="IPR036188">
    <property type="entry name" value="FAD/NAD-bd_sf"/>
</dbReference>
<sequence length="863" mass="95566">MVEWLAPNAISLIKLMNIPLEGDVIYMNALGKPFVVLNNIKHAQELMEKQGSVYSDRPRMVVKLRSVTLLPYGDLWRLQRRLLQQYLNPRAVTCLRPLQIDGVRSLLHDLLGKPQDFWAQIKMYSASTILSVAYGHHVKSEDDPLTKLIEKSRPVVFGPGAPGTTLVDLCPILRFLPSFLPGFRYKRLAAQGRDALQEVVEQPFDMVKKQRAVGNVTNPSLVSLMLDYYDQKGMDDESYLRSIKEVAGTLYRAGVGTTTGVLHTFVLAMVLNPKIAKKAQFELDYVTGGERLPLFEDRDSLPYIDCIFKECLRWVPPFPLGIPHRAMQDGKINGKHVPKGSLIIPNIWHMMHDECNYTDPYKFFPERFMKTDDKTHRVIDPASAVFGFGRRICPGRHFAEASIWLAIANILAVFDISPALDDNGREISPEANKFTRGATGSVEVRMVSTSTLPSAGLTEIPKACKVLVVGGGPGGSYAAAALAREDLDVVLLEADLFPSLLPALRYLLKFIDLDSTFESHGFSKKVGAAFKLNRRNREGYTDFLASYGKDNYAWNVMRSEADDLFFKHAGKCGAKIFDGVKVSAIFFEGDGNPSLARPVRASYVRKSDSSTGEITFDYIIDASGRAGLINTRYLKNRTYNQGLKNVAWWGYWKDAKAYGSGTPRENAPFFEALTDESGWAWTIPLREATSVGLVMNQDIANKKKQAQTPVPSAQEFYLEQLKLAPNLYSLICSGGLIGAPDGGSTVKSASDYSYSSSFYAAPGFRVVGDAGAFIDPFFSSGVHLALTGALSAAATICAAIRGDCSEEEAANWHSNKVGASYTWFLMVVLGAYKQMRSQEEPILSDVDEDNFDRAFDFLKPGAF</sequence>
<dbReference type="Proteomes" id="UP000308199">
    <property type="component" value="Unassembled WGS sequence"/>
</dbReference>
<dbReference type="Pfam" id="PF04820">
    <property type="entry name" value="Trp_halogenase"/>
    <property type="match status" value="1"/>
</dbReference>
<organism evidence="10 11">
    <name type="scientific">Phellinidium pouzarii</name>
    <dbReference type="NCBI Taxonomy" id="167371"/>
    <lineage>
        <taxon>Eukaryota</taxon>
        <taxon>Fungi</taxon>
        <taxon>Dikarya</taxon>
        <taxon>Basidiomycota</taxon>
        <taxon>Agaricomycotina</taxon>
        <taxon>Agaricomycetes</taxon>
        <taxon>Hymenochaetales</taxon>
        <taxon>Hymenochaetaceae</taxon>
        <taxon>Phellinidium</taxon>
    </lineage>
</organism>
<dbReference type="InterPro" id="IPR017972">
    <property type="entry name" value="Cyt_P450_CS"/>
</dbReference>
<accession>A0A4S4KXZ7</accession>
<keyword evidence="8" id="KW-0503">Monooxygenase</keyword>
<dbReference type="AlphaFoldDB" id="A0A4S4KXZ7"/>
<dbReference type="PRINTS" id="PR00463">
    <property type="entry name" value="EP450I"/>
</dbReference>
<dbReference type="GO" id="GO:0005506">
    <property type="term" value="F:iron ion binding"/>
    <property type="evidence" value="ECO:0007669"/>
    <property type="project" value="InterPro"/>
</dbReference>
<keyword evidence="4 9" id="KW-0349">Heme</keyword>
<dbReference type="Pfam" id="PF00067">
    <property type="entry name" value="p450"/>
    <property type="match status" value="1"/>
</dbReference>
<dbReference type="CDD" id="cd11065">
    <property type="entry name" value="CYP64-like"/>
    <property type="match status" value="1"/>
</dbReference>
<evidence type="ECO:0000256" key="1">
    <source>
        <dbReference type="ARBA" id="ARBA00001971"/>
    </source>
</evidence>
<name>A0A4S4KXZ7_9AGAM</name>
<keyword evidence="11" id="KW-1185">Reference proteome</keyword>
<evidence type="ECO:0000256" key="7">
    <source>
        <dbReference type="ARBA" id="ARBA00023004"/>
    </source>
</evidence>
<evidence type="ECO:0000256" key="8">
    <source>
        <dbReference type="ARBA" id="ARBA00023033"/>
    </source>
</evidence>
<dbReference type="PANTHER" id="PTHR46300">
    <property type="entry name" value="P450, PUTATIVE (EUROFUNG)-RELATED-RELATED"/>
    <property type="match status" value="1"/>
</dbReference>
<comment type="pathway">
    <text evidence="2">Secondary metabolite biosynthesis.</text>
</comment>
<dbReference type="InterPro" id="IPR002401">
    <property type="entry name" value="Cyt_P450_E_grp-I"/>
</dbReference>
<dbReference type="InterPro" id="IPR001128">
    <property type="entry name" value="Cyt_P450"/>
</dbReference>
<dbReference type="GO" id="GO:0020037">
    <property type="term" value="F:heme binding"/>
    <property type="evidence" value="ECO:0007669"/>
    <property type="project" value="InterPro"/>
</dbReference>
<evidence type="ECO:0000256" key="3">
    <source>
        <dbReference type="ARBA" id="ARBA00010617"/>
    </source>
</evidence>
<evidence type="ECO:0000313" key="10">
    <source>
        <dbReference type="EMBL" id="THH03724.1"/>
    </source>
</evidence>
<comment type="caution">
    <text evidence="10">The sequence shown here is derived from an EMBL/GenBank/DDBJ whole genome shotgun (WGS) entry which is preliminary data.</text>
</comment>
<dbReference type="EMBL" id="SGPK01000421">
    <property type="protein sequence ID" value="THH03724.1"/>
    <property type="molecule type" value="Genomic_DNA"/>
</dbReference>
<keyword evidence="6" id="KW-0560">Oxidoreductase</keyword>
<dbReference type="OrthoDB" id="3255500at2759"/>
<dbReference type="Pfam" id="PF13450">
    <property type="entry name" value="NAD_binding_8"/>
    <property type="match status" value="1"/>
</dbReference>
<protein>
    <recommendedName>
        <fullName evidence="12">FAD/NAD(P)-binding domain-containing protein</fullName>
    </recommendedName>
</protein>
<evidence type="ECO:0000256" key="9">
    <source>
        <dbReference type="PIRSR" id="PIRSR602401-1"/>
    </source>
</evidence>
<proteinExistence type="inferred from homology"/>
<keyword evidence="7 9" id="KW-0408">Iron</keyword>
<evidence type="ECO:0000256" key="2">
    <source>
        <dbReference type="ARBA" id="ARBA00005179"/>
    </source>
</evidence>
<comment type="similarity">
    <text evidence="3">Belongs to the cytochrome P450 family.</text>
</comment>
<dbReference type="SUPFAM" id="SSF51905">
    <property type="entry name" value="FAD/NAD(P)-binding domain"/>
    <property type="match status" value="1"/>
</dbReference>
<dbReference type="GO" id="GO:0016705">
    <property type="term" value="F:oxidoreductase activity, acting on paired donors, with incorporation or reduction of molecular oxygen"/>
    <property type="evidence" value="ECO:0007669"/>
    <property type="project" value="InterPro"/>
</dbReference>
<dbReference type="Gene3D" id="3.50.50.60">
    <property type="entry name" value="FAD/NAD(P)-binding domain"/>
    <property type="match status" value="1"/>
</dbReference>
<evidence type="ECO:0000256" key="4">
    <source>
        <dbReference type="ARBA" id="ARBA00022617"/>
    </source>
</evidence>
<dbReference type="PROSITE" id="PS00086">
    <property type="entry name" value="CYTOCHROME_P450"/>
    <property type="match status" value="1"/>
</dbReference>
<dbReference type="GO" id="GO:0004497">
    <property type="term" value="F:monooxygenase activity"/>
    <property type="evidence" value="ECO:0007669"/>
    <property type="project" value="UniProtKB-KW"/>
</dbReference>
<evidence type="ECO:0000256" key="5">
    <source>
        <dbReference type="ARBA" id="ARBA00022723"/>
    </source>
</evidence>
<dbReference type="Gene3D" id="1.10.630.10">
    <property type="entry name" value="Cytochrome P450"/>
    <property type="match status" value="1"/>
</dbReference>
<comment type="cofactor">
    <cofactor evidence="1 9">
        <name>heme</name>
        <dbReference type="ChEBI" id="CHEBI:30413"/>
    </cofactor>
</comment>
<dbReference type="InterPro" id="IPR036396">
    <property type="entry name" value="Cyt_P450_sf"/>
</dbReference>